<dbReference type="PROSITE" id="PS51551">
    <property type="entry name" value="EPHRIN_RBD_2"/>
    <property type="match status" value="1"/>
</dbReference>
<feature type="signal peptide" evidence="9">
    <location>
        <begin position="1"/>
        <end position="24"/>
    </location>
</feature>
<dbReference type="GO" id="GO:0046875">
    <property type="term" value="F:ephrin receptor binding"/>
    <property type="evidence" value="ECO:0007669"/>
    <property type="project" value="EnsemblMetazoa"/>
</dbReference>
<keyword evidence="12" id="KW-1185">Reference proteome</keyword>
<accession>A0A8R1I2L6</accession>
<comment type="caution">
    <text evidence="6">Lacks conserved residue(s) required for the propagation of feature annotation.</text>
</comment>
<dbReference type="GO" id="GO:0007411">
    <property type="term" value="P:axon guidance"/>
    <property type="evidence" value="ECO:0007669"/>
    <property type="project" value="TreeGrafter"/>
</dbReference>
<dbReference type="PANTHER" id="PTHR11304:SF43">
    <property type="entry name" value="EPHRIN RBD DOMAIN-CONTAINING PROTEIN"/>
    <property type="match status" value="1"/>
</dbReference>
<dbReference type="Proteomes" id="UP000005237">
    <property type="component" value="Unassembled WGS sequence"/>
</dbReference>
<evidence type="ECO:0000259" key="10">
    <source>
        <dbReference type="PROSITE" id="PS51551"/>
    </source>
</evidence>
<dbReference type="GO" id="GO:0009897">
    <property type="term" value="C:external side of plasma membrane"/>
    <property type="evidence" value="ECO:0007669"/>
    <property type="project" value="EnsemblMetazoa"/>
</dbReference>
<keyword evidence="3 7" id="KW-0472">Membrane</keyword>
<comment type="subcellular location">
    <subcellularLocation>
        <location evidence="1">Membrane</location>
    </subcellularLocation>
</comment>
<evidence type="ECO:0000256" key="4">
    <source>
        <dbReference type="ARBA" id="ARBA00023157"/>
    </source>
</evidence>
<dbReference type="InterPro" id="IPR001799">
    <property type="entry name" value="Ephrin_RBD"/>
</dbReference>
<proteinExistence type="inferred from homology"/>
<feature type="disulfide bond" evidence="6">
    <location>
        <begin position="80"/>
        <end position="144"/>
    </location>
</feature>
<protein>
    <submittedName>
        <fullName evidence="11">Ephrin RBD domain-containing protein</fullName>
    </submittedName>
</protein>
<evidence type="ECO:0000256" key="9">
    <source>
        <dbReference type="SAM" id="SignalP"/>
    </source>
</evidence>
<keyword evidence="4 6" id="KW-1015">Disulfide bond</keyword>
<evidence type="ECO:0000256" key="3">
    <source>
        <dbReference type="ARBA" id="ARBA00023136"/>
    </source>
</evidence>
<feature type="chain" id="PRO_5035803339" evidence="9">
    <location>
        <begin position="25"/>
        <end position="286"/>
    </location>
</feature>
<dbReference type="PANTHER" id="PTHR11304">
    <property type="entry name" value="EPHRIN"/>
    <property type="match status" value="1"/>
</dbReference>
<sequence>MHPVPISETILLLLLLFFCTPTSTKRLPQIYWNSTNPLVERYAAIGDTLDIVCPFFEENTEQLTEESIIYRVSEEEYENCERRSNSKELGRCTQPHQQEKLKVAFRLMSPNPSGLDYRPGVTYYFISTSTGSRKGLYNEQGGLCASHNLKMVIHITDKNGDIGPHHHRHHHKKTTTTTTESPVKPEPLLTSSQIATLDTSSEKLWEQFYEKVLPIENTWPEISTRGERVTLYQGSKKDEYEQVPAEVVDFEIHEIGDVESLYSSSGSSRSQGLFMLLLPATLLWLL</sequence>
<evidence type="ECO:0000256" key="6">
    <source>
        <dbReference type="PROSITE-ProRule" id="PRU00884"/>
    </source>
</evidence>
<dbReference type="InterPro" id="IPR008972">
    <property type="entry name" value="Cupredoxin"/>
</dbReference>
<dbReference type="GO" id="GO:0048730">
    <property type="term" value="P:epidermis morphogenesis"/>
    <property type="evidence" value="ECO:0007669"/>
    <property type="project" value="EnsemblMetazoa"/>
</dbReference>
<dbReference type="AlphaFoldDB" id="A0A8R1I2L6"/>
<dbReference type="PRINTS" id="PR01347">
    <property type="entry name" value="EPHRIN"/>
</dbReference>
<dbReference type="EnsemblMetazoa" id="CJA19195.1">
    <property type="protein sequence ID" value="CJA19195.1"/>
    <property type="gene ID" value="WBGene00138400"/>
</dbReference>
<dbReference type="Pfam" id="PF00812">
    <property type="entry name" value="Ephrin"/>
    <property type="match status" value="1"/>
</dbReference>
<name>A0A8R1I2L6_CAEJA</name>
<dbReference type="SUPFAM" id="SSF49503">
    <property type="entry name" value="Cupredoxins"/>
    <property type="match status" value="1"/>
</dbReference>
<keyword evidence="2 9" id="KW-0732">Signal</keyword>
<dbReference type="GO" id="GO:0048013">
    <property type="term" value="P:ephrin receptor signaling pathway"/>
    <property type="evidence" value="ECO:0007669"/>
    <property type="project" value="EnsemblMetazoa"/>
</dbReference>
<reference evidence="12" key="1">
    <citation type="submission" date="2010-08" db="EMBL/GenBank/DDBJ databases">
        <authorList>
            <consortium name="Caenorhabditis japonica Sequencing Consortium"/>
            <person name="Wilson R.K."/>
        </authorList>
    </citation>
    <scope>NUCLEOTIDE SEQUENCE [LARGE SCALE GENOMIC DNA]</scope>
    <source>
        <strain evidence="12">DF5081</strain>
    </source>
</reference>
<organism evidence="11 12">
    <name type="scientific">Caenorhabditis japonica</name>
    <dbReference type="NCBI Taxonomy" id="281687"/>
    <lineage>
        <taxon>Eukaryota</taxon>
        <taxon>Metazoa</taxon>
        <taxon>Ecdysozoa</taxon>
        <taxon>Nematoda</taxon>
        <taxon>Chromadorea</taxon>
        <taxon>Rhabditida</taxon>
        <taxon>Rhabditina</taxon>
        <taxon>Rhabditomorpha</taxon>
        <taxon>Rhabditoidea</taxon>
        <taxon>Rhabditidae</taxon>
        <taxon>Peloderinae</taxon>
        <taxon>Caenorhabditis</taxon>
    </lineage>
</organism>
<evidence type="ECO:0000256" key="7">
    <source>
        <dbReference type="RuleBase" id="RU004375"/>
    </source>
</evidence>
<feature type="domain" description="Ephrin RBD" evidence="10">
    <location>
        <begin position="25"/>
        <end position="155"/>
    </location>
</feature>
<evidence type="ECO:0000313" key="11">
    <source>
        <dbReference type="EnsemblMetazoa" id="CJA19195.1"/>
    </source>
</evidence>
<evidence type="ECO:0000256" key="5">
    <source>
        <dbReference type="ARBA" id="ARBA00023180"/>
    </source>
</evidence>
<keyword evidence="5" id="KW-0325">Glycoprotein</keyword>
<feature type="compositionally biased region" description="Basic residues" evidence="8">
    <location>
        <begin position="165"/>
        <end position="174"/>
    </location>
</feature>
<evidence type="ECO:0000256" key="2">
    <source>
        <dbReference type="ARBA" id="ARBA00022729"/>
    </source>
</evidence>
<evidence type="ECO:0000313" key="12">
    <source>
        <dbReference type="Proteomes" id="UP000005237"/>
    </source>
</evidence>
<dbReference type="GO" id="GO:0030424">
    <property type="term" value="C:axon"/>
    <property type="evidence" value="ECO:0007669"/>
    <property type="project" value="EnsemblMetazoa"/>
</dbReference>
<reference evidence="11" key="2">
    <citation type="submission" date="2022-06" db="UniProtKB">
        <authorList>
            <consortium name="EnsemblMetazoa"/>
        </authorList>
    </citation>
    <scope>IDENTIFICATION</scope>
    <source>
        <strain evidence="11">DF5081</strain>
    </source>
</reference>
<evidence type="ECO:0000256" key="8">
    <source>
        <dbReference type="SAM" id="MobiDB-lite"/>
    </source>
</evidence>
<evidence type="ECO:0000256" key="1">
    <source>
        <dbReference type="ARBA" id="ARBA00004370"/>
    </source>
</evidence>
<comment type="similarity">
    <text evidence="6 7">Belongs to the ephrin family.</text>
</comment>
<dbReference type="InterPro" id="IPR031328">
    <property type="entry name" value="Ephrin"/>
</dbReference>
<dbReference type="CDD" id="cd02675">
    <property type="entry name" value="Ephrin_ectodomain"/>
    <property type="match status" value="1"/>
</dbReference>
<feature type="region of interest" description="Disordered" evidence="8">
    <location>
        <begin position="161"/>
        <end position="186"/>
    </location>
</feature>
<dbReference type="Gene3D" id="2.60.40.420">
    <property type="entry name" value="Cupredoxins - blue copper proteins"/>
    <property type="match status" value="1"/>
</dbReference>